<proteinExistence type="predicted"/>
<sequence length="37" mass="4088">VETVLSALRDVLSEDEITELIDIICAVQDSPELTTQQ</sequence>
<organism evidence="1">
    <name type="scientific">marine metagenome</name>
    <dbReference type="NCBI Taxonomy" id="408172"/>
    <lineage>
        <taxon>unclassified sequences</taxon>
        <taxon>metagenomes</taxon>
        <taxon>ecological metagenomes</taxon>
    </lineage>
</organism>
<protein>
    <submittedName>
        <fullName evidence="1">Uncharacterized protein</fullName>
    </submittedName>
</protein>
<gene>
    <name evidence="1" type="ORF">METZ01_LOCUS431315</name>
</gene>
<name>A0A382Y6N5_9ZZZZ</name>
<accession>A0A382Y6N5</accession>
<evidence type="ECO:0000313" key="1">
    <source>
        <dbReference type="EMBL" id="SVD78461.1"/>
    </source>
</evidence>
<reference evidence="1" key="1">
    <citation type="submission" date="2018-05" db="EMBL/GenBank/DDBJ databases">
        <authorList>
            <person name="Lanie J.A."/>
            <person name="Ng W.-L."/>
            <person name="Kazmierczak K.M."/>
            <person name="Andrzejewski T.M."/>
            <person name="Davidsen T.M."/>
            <person name="Wayne K.J."/>
            <person name="Tettelin H."/>
            <person name="Glass J.I."/>
            <person name="Rusch D."/>
            <person name="Podicherti R."/>
            <person name="Tsui H.-C.T."/>
            <person name="Winkler M.E."/>
        </authorList>
    </citation>
    <scope>NUCLEOTIDE SEQUENCE</scope>
</reference>
<feature type="non-terminal residue" evidence="1">
    <location>
        <position position="1"/>
    </location>
</feature>
<dbReference type="EMBL" id="UINC01173064">
    <property type="protein sequence ID" value="SVD78461.1"/>
    <property type="molecule type" value="Genomic_DNA"/>
</dbReference>
<dbReference type="AlphaFoldDB" id="A0A382Y6N5"/>